<dbReference type="InterPro" id="IPR036525">
    <property type="entry name" value="Tubulin/FtsZ_GTPase_sf"/>
</dbReference>
<dbReference type="Pfam" id="PF13809">
    <property type="entry name" value="Tubulin_2"/>
    <property type="match status" value="1"/>
</dbReference>
<dbReference type="SUPFAM" id="SSF52490">
    <property type="entry name" value="Tubulin nucleotide-binding domain-like"/>
    <property type="match status" value="1"/>
</dbReference>
<comment type="caution">
    <text evidence="1">The sequence shown here is derived from an EMBL/GenBank/DDBJ whole genome shotgun (WGS) entry which is preliminary data.</text>
</comment>
<evidence type="ECO:0008006" key="3">
    <source>
        <dbReference type="Google" id="ProtNLM"/>
    </source>
</evidence>
<name>A0A939C5S8_9ACTN</name>
<dbReference type="Gene3D" id="3.40.50.1440">
    <property type="entry name" value="Tubulin/FtsZ, GTPase domain"/>
    <property type="match status" value="1"/>
</dbReference>
<dbReference type="InterPro" id="IPR025904">
    <property type="entry name" value="Tubulin-like"/>
</dbReference>
<protein>
    <recommendedName>
        <fullName evidence="3">Tubulin-like protein</fullName>
    </recommendedName>
</protein>
<dbReference type="Proteomes" id="UP000663801">
    <property type="component" value="Unassembled WGS sequence"/>
</dbReference>
<gene>
    <name evidence="1" type="ORF">JL107_08570</name>
</gene>
<organism evidence="1 2">
    <name type="scientific">Nakamurella flavida</name>
    <dbReference type="NCBI Taxonomy" id="363630"/>
    <lineage>
        <taxon>Bacteria</taxon>
        <taxon>Bacillati</taxon>
        <taxon>Actinomycetota</taxon>
        <taxon>Actinomycetes</taxon>
        <taxon>Nakamurellales</taxon>
        <taxon>Nakamurellaceae</taxon>
        <taxon>Nakamurella</taxon>
    </lineage>
</organism>
<dbReference type="RefSeq" id="WP_205256609.1">
    <property type="nucleotide sequence ID" value="NZ_BAAAPV010000004.1"/>
</dbReference>
<keyword evidence="2" id="KW-1185">Reference proteome</keyword>
<dbReference type="AlphaFoldDB" id="A0A939C5S8"/>
<proteinExistence type="predicted"/>
<evidence type="ECO:0000313" key="2">
    <source>
        <dbReference type="Proteomes" id="UP000663801"/>
    </source>
</evidence>
<dbReference type="EMBL" id="JAERWL010000008">
    <property type="protein sequence ID" value="MBM9476492.1"/>
    <property type="molecule type" value="Genomic_DNA"/>
</dbReference>
<reference evidence="1" key="1">
    <citation type="submission" date="2021-01" db="EMBL/GenBank/DDBJ databases">
        <title>KCTC 19127 draft genome.</title>
        <authorList>
            <person name="An D."/>
        </authorList>
    </citation>
    <scope>NUCLEOTIDE SEQUENCE</scope>
    <source>
        <strain evidence="1">KCTC 19127</strain>
    </source>
</reference>
<evidence type="ECO:0000313" key="1">
    <source>
        <dbReference type="EMBL" id="MBM9476492.1"/>
    </source>
</evidence>
<accession>A0A939C5S8</accession>
<sequence length="1196" mass="128969">MHKIYVVGLGGSGGKTLQFLMDQLTTELRQRGWDREKLPRCWQFVHVDVPAQPDGVGDGLPPTVPQQGGTYIPVTTPNDHYRQLDLGLEQALAQPSVNQLRQLVRWRPDASRVTTPIVLGAGQFRAVGRLATLARARQIFEGLRDAAQALNSGAANEDFAELLRVLGQRSAPAQGTMVIVVSSLAGGTGASMTLDVCNLLRGVQHELPDFPGGEAVAYLYTPDVFGKLDESARAGVNANALGTIAELMSARAAAQKPWTTQEWNVYRVGQAPTTPGRGPKAVFPVGATNGISGALFGDGRSNTIYRGFSRALSAMVLSEEQQTQIMSYVVANFGNSDALPDNSDLAWAPGGGRDALGFGAIGFASIGLGRDRYAEYVAQRLARLAVERLLRGHHDTSVLQGQRTEIEARDQYAADGYPVLLGWAGLPPVPPVDEYTPLRQWVADLWPAQQQDRLVGDAVRRLFGEAAPAGTRQKASWFAQQLGASIPRYHQQVAQAADAAARQAAGARWVGAIQARIEVAVLRSTARWGIPVTRRIVDRLGDDLKNWAGWLRARSAVPGTGDQLAGDVLTPFYATEGTIDAQHALLVEARRTLQQRLADLALRCGAAVAADLVDGLTAEVVRPLAAGLADVENGLVAAEAARAVDAVASSVRTGVVQAWPFGDAVPTRFATATNEVLLENIDSYPSRFRAHIEDTFGTTTMPSGVRPSAEESQNLAIEQVITFLTLDPNGAFGVDGVEQLTAFGEDALTPVKIGRRGSWWPRLLAGAAAAQTARYEPQLTAATLLAGSRAWVTRPGQPLQAFVRQGLRAYLDSMNLQGSHQRERLEGEFASRFRTALQLAAPLVGVHPSMVTAVHGEPVKVSYQFSAAPLRSAPSALREITQSIQADPSIDSRPTLERLEQALATEQANIDLPRIDIVGTYAQPYSPLVFTSLLGPIQQQWATAIAAQQRTAFWRWRRGRPLREFVPVSPAWFQAFITGWLVGRITGEVRTPRPDDLDQRITVWDDGAWVAFPESLLGVQKINHDVDGWAIPAAVAESLALALAQCNADPTMAALRPYLATRRLGDELPLPGSARHAALHAWIVSGASRSGAAPQIVRASDGLGTADERRETAVDWLTRLRSSVVTKLLPHDISGAPGTGPFAEITRHNFMDVPREWEIADNLVLGVDEVLAELQRPEYRADGRSTVVGGIDDVLA</sequence>